<organism evidence="2 3">
    <name type="scientific">Apostasia shenzhenica</name>
    <dbReference type="NCBI Taxonomy" id="1088818"/>
    <lineage>
        <taxon>Eukaryota</taxon>
        <taxon>Viridiplantae</taxon>
        <taxon>Streptophyta</taxon>
        <taxon>Embryophyta</taxon>
        <taxon>Tracheophyta</taxon>
        <taxon>Spermatophyta</taxon>
        <taxon>Magnoliopsida</taxon>
        <taxon>Liliopsida</taxon>
        <taxon>Asparagales</taxon>
        <taxon>Orchidaceae</taxon>
        <taxon>Apostasioideae</taxon>
        <taxon>Apostasia</taxon>
    </lineage>
</organism>
<dbReference type="EMBL" id="KZ451982">
    <property type="protein sequence ID" value="PKA54742.1"/>
    <property type="molecule type" value="Genomic_DNA"/>
</dbReference>
<keyword evidence="3" id="KW-1185">Reference proteome</keyword>
<dbReference type="Proteomes" id="UP000236161">
    <property type="component" value="Unassembled WGS sequence"/>
</dbReference>
<accession>A0A2I0AGR9</accession>
<proteinExistence type="predicted"/>
<protein>
    <submittedName>
        <fullName evidence="2">Uncharacterized protein</fullName>
    </submittedName>
</protein>
<dbReference type="AlphaFoldDB" id="A0A2I0AGR9"/>
<name>A0A2I0AGR9_9ASPA</name>
<evidence type="ECO:0000313" key="3">
    <source>
        <dbReference type="Proteomes" id="UP000236161"/>
    </source>
</evidence>
<gene>
    <name evidence="2" type="ORF">AXF42_Ash000577</name>
</gene>
<feature type="region of interest" description="Disordered" evidence="1">
    <location>
        <begin position="112"/>
        <end position="160"/>
    </location>
</feature>
<feature type="compositionally biased region" description="Polar residues" evidence="1">
    <location>
        <begin position="121"/>
        <end position="135"/>
    </location>
</feature>
<reference evidence="2 3" key="1">
    <citation type="journal article" date="2017" name="Nature">
        <title>The Apostasia genome and the evolution of orchids.</title>
        <authorList>
            <person name="Zhang G.Q."/>
            <person name="Liu K.W."/>
            <person name="Li Z."/>
            <person name="Lohaus R."/>
            <person name="Hsiao Y.Y."/>
            <person name="Niu S.C."/>
            <person name="Wang J.Y."/>
            <person name="Lin Y.C."/>
            <person name="Xu Q."/>
            <person name="Chen L.J."/>
            <person name="Yoshida K."/>
            <person name="Fujiwara S."/>
            <person name="Wang Z.W."/>
            <person name="Zhang Y.Q."/>
            <person name="Mitsuda N."/>
            <person name="Wang M."/>
            <person name="Liu G.H."/>
            <person name="Pecoraro L."/>
            <person name="Huang H.X."/>
            <person name="Xiao X.J."/>
            <person name="Lin M."/>
            <person name="Wu X.Y."/>
            <person name="Wu W.L."/>
            <person name="Chen Y.Y."/>
            <person name="Chang S.B."/>
            <person name="Sakamoto S."/>
            <person name="Ohme-Takagi M."/>
            <person name="Yagi M."/>
            <person name="Zeng S.J."/>
            <person name="Shen C.Y."/>
            <person name="Yeh C.M."/>
            <person name="Luo Y.B."/>
            <person name="Tsai W.C."/>
            <person name="Van de Peer Y."/>
            <person name="Liu Z.J."/>
        </authorList>
    </citation>
    <scope>NUCLEOTIDE SEQUENCE [LARGE SCALE GENOMIC DNA]</scope>
    <source>
        <strain evidence="3">cv. Shenzhen</strain>
        <tissue evidence="2">Stem</tissue>
    </source>
</reference>
<evidence type="ECO:0000313" key="2">
    <source>
        <dbReference type="EMBL" id="PKA54742.1"/>
    </source>
</evidence>
<evidence type="ECO:0000256" key="1">
    <source>
        <dbReference type="SAM" id="MobiDB-lite"/>
    </source>
</evidence>
<sequence length="160" mass="18244">MSDSEQKLLVRVHQLDSGKPEQWVLVLQAELAQVKGAFVELPKARAHLEMVEAALRFFVDIYHYFGMVLAQWFRTRWPFSIVFLRHSRMSRSEAKLRSAPYSHGRNTRVWKAVSPSMEPRATQSSSWETSPSATGEESWHSSPKGLFDTTAARGRSASYS</sequence>